<evidence type="ECO:0000256" key="2">
    <source>
        <dbReference type="ARBA" id="ARBA00023015"/>
    </source>
</evidence>
<dbReference type="InterPro" id="IPR007627">
    <property type="entry name" value="RNA_pol_sigma70_r2"/>
</dbReference>
<accession>A0AAE4ZAD5</accession>
<dbReference type="Pfam" id="PF04542">
    <property type="entry name" value="Sigma70_r2"/>
    <property type="match status" value="1"/>
</dbReference>
<name>A0AAE4ZAD5_9BACT</name>
<keyword evidence="4 6" id="KW-0238">DNA-binding</keyword>
<evidence type="ECO:0000256" key="7">
    <source>
        <dbReference type="SAM" id="MobiDB-lite"/>
    </source>
</evidence>
<evidence type="ECO:0000256" key="4">
    <source>
        <dbReference type="ARBA" id="ARBA00023125"/>
    </source>
</evidence>
<evidence type="ECO:0000259" key="9">
    <source>
        <dbReference type="Pfam" id="PF08281"/>
    </source>
</evidence>
<keyword evidence="2 6" id="KW-0805">Transcription regulation</keyword>
<evidence type="ECO:0000256" key="1">
    <source>
        <dbReference type="ARBA" id="ARBA00010641"/>
    </source>
</evidence>
<dbReference type="GO" id="GO:0016987">
    <property type="term" value="F:sigma factor activity"/>
    <property type="evidence" value="ECO:0007669"/>
    <property type="project" value="UniProtKB-KW"/>
</dbReference>
<dbReference type="Proteomes" id="UP000702544">
    <property type="component" value="Unassembled WGS sequence"/>
</dbReference>
<dbReference type="PANTHER" id="PTHR43133">
    <property type="entry name" value="RNA POLYMERASE ECF-TYPE SIGMA FACTO"/>
    <property type="match status" value="1"/>
</dbReference>
<dbReference type="GO" id="GO:0003677">
    <property type="term" value="F:DNA binding"/>
    <property type="evidence" value="ECO:0007669"/>
    <property type="project" value="UniProtKB-KW"/>
</dbReference>
<dbReference type="NCBIfam" id="TIGR02937">
    <property type="entry name" value="sigma70-ECF"/>
    <property type="match status" value="1"/>
</dbReference>
<evidence type="ECO:0000259" key="8">
    <source>
        <dbReference type="Pfam" id="PF04542"/>
    </source>
</evidence>
<reference evidence="10 11" key="1">
    <citation type="submission" date="2020-01" db="EMBL/GenBank/DDBJ databases">
        <title>Genomes assembled from Gulf of Kutch pelagic sediment metagenomes.</title>
        <authorList>
            <person name="Chandrashekar M."/>
            <person name="Mahajan M.S."/>
            <person name="Dave K.J."/>
            <person name="Vatsa P."/>
            <person name="Nathani N.M."/>
        </authorList>
    </citation>
    <scope>NUCLEOTIDE SEQUENCE [LARGE SCALE GENOMIC DNA]</scope>
    <source>
        <strain evidence="10">KS3-K002</strain>
    </source>
</reference>
<dbReference type="Gene3D" id="1.10.1740.10">
    <property type="match status" value="1"/>
</dbReference>
<dbReference type="AlphaFoldDB" id="A0AAE4ZAD5"/>
<dbReference type="InterPro" id="IPR000838">
    <property type="entry name" value="RNA_pol_sigma70_ECF_CS"/>
</dbReference>
<feature type="region of interest" description="Disordered" evidence="7">
    <location>
        <begin position="1"/>
        <end position="39"/>
    </location>
</feature>
<feature type="domain" description="RNA polymerase sigma-70 region 2" evidence="8">
    <location>
        <begin position="72"/>
        <end position="139"/>
    </location>
</feature>
<feature type="compositionally biased region" description="Basic and acidic residues" evidence="7">
    <location>
        <begin position="1"/>
        <end position="19"/>
    </location>
</feature>
<dbReference type="GO" id="GO:0006352">
    <property type="term" value="P:DNA-templated transcription initiation"/>
    <property type="evidence" value="ECO:0007669"/>
    <property type="project" value="InterPro"/>
</dbReference>
<dbReference type="InterPro" id="IPR013324">
    <property type="entry name" value="RNA_pol_sigma_r3/r4-like"/>
</dbReference>
<sequence>MTKERAKSDVALLEREKEPAGQGSPESGQWDMTQAAKKKVTGSEVESPLASLADNELVARFLDGNGLAFPELVSRYQSRLLNFIYRTIGDRDRAEDLVQETFIRVYRHLHRFDQTKKFSTWIYTIASNLAKNELRNRSRNPLVLFQTIKKNWEADHRPLQWEDPHYRPDDLFRKRHLRGVVEKAVEQLPEHHRAVFVLREMEGKTYEEISEITGVNLGTVKSRLNRARNNFAQIVAPMLR</sequence>
<keyword evidence="5 6" id="KW-0804">Transcription</keyword>
<protein>
    <recommendedName>
        <fullName evidence="6">RNA polymerase sigma factor</fullName>
    </recommendedName>
</protein>
<evidence type="ECO:0000256" key="3">
    <source>
        <dbReference type="ARBA" id="ARBA00023082"/>
    </source>
</evidence>
<dbReference type="SUPFAM" id="SSF88946">
    <property type="entry name" value="Sigma2 domain of RNA polymerase sigma factors"/>
    <property type="match status" value="1"/>
</dbReference>
<dbReference type="CDD" id="cd06171">
    <property type="entry name" value="Sigma70_r4"/>
    <property type="match status" value="1"/>
</dbReference>
<dbReference type="PROSITE" id="PS01063">
    <property type="entry name" value="SIGMA70_ECF"/>
    <property type="match status" value="1"/>
</dbReference>
<evidence type="ECO:0000313" key="11">
    <source>
        <dbReference type="Proteomes" id="UP000702544"/>
    </source>
</evidence>
<gene>
    <name evidence="10" type="ORF">GWO12_10415</name>
</gene>
<dbReference type="InterPro" id="IPR039425">
    <property type="entry name" value="RNA_pol_sigma-70-like"/>
</dbReference>
<dbReference type="PANTHER" id="PTHR43133:SF8">
    <property type="entry name" value="RNA POLYMERASE SIGMA FACTOR HI_1459-RELATED"/>
    <property type="match status" value="1"/>
</dbReference>
<organism evidence="10 11">
    <name type="scientific">Candidatus Kutchimonas denitrificans</name>
    <dbReference type="NCBI Taxonomy" id="3056748"/>
    <lineage>
        <taxon>Bacteria</taxon>
        <taxon>Pseudomonadati</taxon>
        <taxon>Gemmatimonadota</taxon>
        <taxon>Gemmatimonadia</taxon>
        <taxon>Candidatus Palauibacterales</taxon>
        <taxon>Candidatus Palauibacteraceae</taxon>
        <taxon>Candidatus Kutchimonas</taxon>
    </lineage>
</organism>
<dbReference type="InterPro" id="IPR036388">
    <property type="entry name" value="WH-like_DNA-bd_sf"/>
</dbReference>
<dbReference type="SUPFAM" id="SSF88659">
    <property type="entry name" value="Sigma3 and sigma4 domains of RNA polymerase sigma factors"/>
    <property type="match status" value="1"/>
</dbReference>
<dbReference type="EMBL" id="JAACAK010000083">
    <property type="protein sequence ID" value="NIR75502.1"/>
    <property type="molecule type" value="Genomic_DNA"/>
</dbReference>
<feature type="domain" description="RNA polymerase sigma factor 70 region 4 type 2" evidence="9">
    <location>
        <begin position="181"/>
        <end position="228"/>
    </location>
</feature>
<keyword evidence="3 6" id="KW-0731">Sigma factor</keyword>
<dbReference type="Pfam" id="PF08281">
    <property type="entry name" value="Sigma70_r4_2"/>
    <property type="match status" value="1"/>
</dbReference>
<comment type="caution">
    <text evidence="10">The sequence shown here is derived from an EMBL/GenBank/DDBJ whole genome shotgun (WGS) entry which is preliminary data.</text>
</comment>
<evidence type="ECO:0000256" key="5">
    <source>
        <dbReference type="ARBA" id="ARBA00023163"/>
    </source>
</evidence>
<dbReference type="InterPro" id="IPR013325">
    <property type="entry name" value="RNA_pol_sigma_r2"/>
</dbReference>
<dbReference type="InterPro" id="IPR013249">
    <property type="entry name" value="RNA_pol_sigma70_r4_t2"/>
</dbReference>
<dbReference type="InterPro" id="IPR014284">
    <property type="entry name" value="RNA_pol_sigma-70_dom"/>
</dbReference>
<comment type="similarity">
    <text evidence="1 6">Belongs to the sigma-70 factor family. ECF subfamily.</text>
</comment>
<evidence type="ECO:0000313" key="10">
    <source>
        <dbReference type="EMBL" id="NIR75502.1"/>
    </source>
</evidence>
<evidence type="ECO:0000256" key="6">
    <source>
        <dbReference type="RuleBase" id="RU000716"/>
    </source>
</evidence>
<dbReference type="Gene3D" id="1.10.10.10">
    <property type="entry name" value="Winged helix-like DNA-binding domain superfamily/Winged helix DNA-binding domain"/>
    <property type="match status" value="1"/>
</dbReference>
<proteinExistence type="inferred from homology"/>